<dbReference type="UniPathway" id="UPA00988"/>
<keyword evidence="5" id="KW-1185">Reference proteome</keyword>
<name>A0A167FGG3_9ASCO</name>
<dbReference type="GO" id="GO:0016779">
    <property type="term" value="F:nucleotidyltransferase activity"/>
    <property type="evidence" value="ECO:0007669"/>
    <property type="project" value="UniProtKB-UniRule"/>
</dbReference>
<dbReference type="AlphaFoldDB" id="A0A167FGG3"/>
<keyword evidence="2 3" id="KW-0819">tRNA processing</keyword>
<dbReference type="GeneID" id="30034856"/>
<comment type="pathway">
    <text evidence="3">tRNA modification; 5-methoxycarbonylmethyl-2-thiouridine-tRNA biosynthesis.</text>
</comment>
<dbReference type="Pfam" id="PF10288">
    <property type="entry name" value="CTU2"/>
    <property type="match status" value="1"/>
</dbReference>
<dbReference type="PANTHER" id="PTHR20882:SF14">
    <property type="entry name" value="CYTOPLASMIC TRNA 2-THIOLATION PROTEIN 2"/>
    <property type="match status" value="1"/>
</dbReference>
<dbReference type="GO" id="GO:0002143">
    <property type="term" value="P:tRNA wobble position uridine thiolation"/>
    <property type="evidence" value="ECO:0007669"/>
    <property type="project" value="TreeGrafter"/>
</dbReference>
<dbReference type="GO" id="GO:0005829">
    <property type="term" value="C:cytosol"/>
    <property type="evidence" value="ECO:0007669"/>
    <property type="project" value="TreeGrafter"/>
</dbReference>
<dbReference type="SUPFAM" id="SSF52402">
    <property type="entry name" value="Adenine nucleotide alpha hydrolases-like"/>
    <property type="match status" value="1"/>
</dbReference>
<dbReference type="Proteomes" id="UP000189580">
    <property type="component" value="Chromosome b"/>
</dbReference>
<evidence type="ECO:0000256" key="3">
    <source>
        <dbReference type="HAMAP-Rule" id="MF_03054"/>
    </source>
</evidence>
<protein>
    <recommendedName>
        <fullName evidence="3">Cytoplasmic tRNA 2-thiolation protein 2</fullName>
    </recommendedName>
</protein>
<accession>A0A167FGG3</accession>
<dbReference type="EMBL" id="CP014503">
    <property type="protein sequence ID" value="ANB15269.1"/>
    <property type="molecule type" value="Genomic_DNA"/>
</dbReference>
<keyword evidence="1 3" id="KW-0963">Cytoplasm</keyword>
<dbReference type="InterPro" id="IPR014729">
    <property type="entry name" value="Rossmann-like_a/b/a_fold"/>
</dbReference>
<comment type="function">
    <text evidence="3">Plays a central role in 2-thiolation of mcm(5)S(2)U at tRNA wobble positions of tRNA(Lys), tRNA(Glu) and tRNA(Gln). May act by forming a heterodimer with NCS6 that ligates sulfur from thiocarboxylated URM1 onto the uridine of tRNAs at wobble position. Prior mcm(5) tRNA modification by the elongator complex is required for 2-thiolation. May also be involved in protein urmylation.</text>
</comment>
<dbReference type="InterPro" id="IPR019407">
    <property type="entry name" value="CTU2"/>
</dbReference>
<dbReference type="HAMAP" id="MF_03054">
    <property type="entry name" value="CTU2"/>
    <property type="match status" value="1"/>
</dbReference>
<dbReference type="Gene3D" id="3.40.50.620">
    <property type="entry name" value="HUPs"/>
    <property type="match status" value="1"/>
</dbReference>
<proteinExistence type="inferred from homology"/>
<dbReference type="PANTHER" id="PTHR20882">
    <property type="entry name" value="CYTOPLASMIC TRNA 2-THIOLATION PROTEIN 2"/>
    <property type="match status" value="1"/>
</dbReference>
<comment type="subcellular location">
    <subcellularLocation>
        <location evidence="3">Cytoplasm</location>
    </subcellularLocation>
</comment>
<evidence type="ECO:0000313" key="5">
    <source>
        <dbReference type="Proteomes" id="UP000189580"/>
    </source>
</evidence>
<evidence type="ECO:0000256" key="2">
    <source>
        <dbReference type="ARBA" id="ARBA00022694"/>
    </source>
</evidence>
<dbReference type="GO" id="GO:0032447">
    <property type="term" value="P:protein urmylation"/>
    <property type="evidence" value="ECO:0007669"/>
    <property type="project" value="UniProtKB-UniRule"/>
</dbReference>
<comment type="similarity">
    <text evidence="3">Belongs to the CTU2/NCS2 family.</text>
</comment>
<dbReference type="GO" id="GO:0000049">
    <property type="term" value="F:tRNA binding"/>
    <property type="evidence" value="ECO:0007669"/>
    <property type="project" value="InterPro"/>
</dbReference>
<reference evidence="4 5" key="1">
    <citation type="submission" date="2016-02" db="EMBL/GenBank/DDBJ databases">
        <title>Complete genome sequence and transcriptome regulation of the pentose utilising yeast Sugiyamaella lignohabitans.</title>
        <authorList>
            <person name="Bellasio M."/>
            <person name="Peymann A."/>
            <person name="Valli M."/>
            <person name="Sipitzky M."/>
            <person name="Graf A."/>
            <person name="Sauer M."/>
            <person name="Marx H."/>
            <person name="Mattanovich D."/>
        </authorList>
    </citation>
    <scope>NUCLEOTIDE SEQUENCE [LARGE SCALE GENOMIC DNA]</scope>
    <source>
        <strain evidence="4 5">CBS 10342</strain>
    </source>
</reference>
<organism evidence="4 5">
    <name type="scientific">Sugiyamaella lignohabitans</name>
    <dbReference type="NCBI Taxonomy" id="796027"/>
    <lineage>
        <taxon>Eukaryota</taxon>
        <taxon>Fungi</taxon>
        <taxon>Dikarya</taxon>
        <taxon>Ascomycota</taxon>
        <taxon>Saccharomycotina</taxon>
        <taxon>Dipodascomycetes</taxon>
        <taxon>Dipodascales</taxon>
        <taxon>Trichomonascaceae</taxon>
        <taxon>Sugiyamaella</taxon>
    </lineage>
</organism>
<dbReference type="OrthoDB" id="25129at2759"/>
<evidence type="ECO:0000256" key="1">
    <source>
        <dbReference type="ARBA" id="ARBA00022490"/>
    </source>
</evidence>
<dbReference type="KEGG" id="slb:AWJ20_2895"/>
<dbReference type="GO" id="GO:0016783">
    <property type="term" value="F:sulfurtransferase activity"/>
    <property type="evidence" value="ECO:0007669"/>
    <property type="project" value="TreeGrafter"/>
</dbReference>
<gene>
    <name evidence="3 4" type="primary">NCS2</name>
    <name evidence="3" type="synonym">CTU2</name>
    <name evidence="4" type="ORF">AWJ20_2895</name>
</gene>
<evidence type="ECO:0000313" key="4">
    <source>
        <dbReference type="EMBL" id="ANB15269.1"/>
    </source>
</evidence>
<sequence length="405" mass="45202">MTTHTTDSVAPCKRCQEPSVLISRSEPFCKKCFVKFVQYKQKKRMEDYKVNYTPGAKVPDVLLPLSFGRSSLALLDMVADMLRFQSSTHGGRQGLHLHAVHIDETGIHGMDGDVQETLQNLRAKYPECSTITSVKLESFLEDPSVNREVVKIVASTSTVSPNNTKELLAMLVKRTPQQDMLNIIRLKIIEKVARDLNCTTIIWGHSMTRLAELVISLTAKGRGNTISDILFSEQSEPRILYPLNEVLGSEVADYIQVQSLDQFVLSSLSRRPATTKLQSIDELVNQYFVSVEQGFPSVVSTVVKTAAKLAPSSAVYESRQLEVSTCKICGGPAMPDSLEWLEKITVNFPPSADGLQENQDHQESKDTSNELCYGCITLFKDSMVSELNWPKRSTKEEVLAEYSLE</sequence>
<dbReference type="RefSeq" id="XP_018737746.1">
    <property type="nucleotide sequence ID" value="XM_018879870.1"/>
</dbReference>